<keyword evidence="3" id="KW-0833">Ubl conjugation pathway</keyword>
<feature type="transmembrane region" description="Helical" evidence="5">
    <location>
        <begin position="65"/>
        <end position="85"/>
    </location>
</feature>
<feature type="compositionally biased region" description="Pro residues" evidence="4">
    <location>
        <begin position="139"/>
        <end position="148"/>
    </location>
</feature>
<feature type="domain" description="Right handed beta helix" evidence="6">
    <location>
        <begin position="346"/>
        <end position="492"/>
    </location>
</feature>
<dbReference type="InterPro" id="IPR012334">
    <property type="entry name" value="Pectin_lyas_fold"/>
</dbReference>
<reference evidence="7 8" key="1">
    <citation type="submission" date="2020-05" db="EMBL/GenBank/DDBJ databases">
        <title>Genome sequence of Kribbella sandramycini ATCC 39419.</title>
        <authorList>
            <person name="Maclea K.S."/>
            <person name="Fair J.L."/>
        </authorList>
    </citation>
    <scope>NUCLEOTIDE SEQUENCE [LARGE SCALE GENOMIC DNA]</scope>
    <source>
        <strain evidence="7 8">ATCC 39419</strain>
    </source>
</reference>
<feature type="region of interest" description="Disordered" evidence="4">
    <location>
        <begin position="91"/>
        <end position="154"/>
    </location>
</feature>
<evidence type="ECO:0000256" key="1">
    <source>
        <dbReference type="ARBA" id="ARBA00004906"/>
    </source>
</evidence>
<keyword evidence="5" id="KW-1133">Transmembrane helix</keyword>
<dbReference type="Pfam" id="PF13229">
    <property type="entry name" value="Beta_helix"/>
    <property type="match status" value="1"/>
</dbReference>
<evidence type="ECO:0000256" key="2">
    <source>
        <dbReference type="ARBA" id="ARBA00022737"/>
    </source>
</evidence>
<dbReference type="SMART" id="SM00710">
    <property type="entry name" value="PbH1"/>
    <property type="match status" value="7"/>
</dbReference>
<keyword evidence="5" id="KW-0472">Membrane</keyword>
<evidence type="ECO:0000256" key="3">
    <source>
        <dbReference type="ARBA" id="ARBA00022786"/>
    </source>
</evidence>
<evidence type="ECO:0000313" key="8">
    <source>
        <dbReference type="Proteomes" id="UP000534306"/>
    </source>
</evidence>
<protein>
    <submittedName>
        <fullName evidence="7">Right-handed parallel beta-helix repeat-containing protein</fullName>
    </submittedName>
</protein>
<proteinExistence type="predicted"/>
<feature type="compositionally biased region" description="Low complexity" evidence="4">
    <location>
        <begin position="114"/>
        <end position="138"/>
    </location>
</feature>
<dbReference type="Proteomes" id="UP000534306">
    <property type="component" value="Unassembled WGS sequence"/>
</dbReference>
<dbReference type="InterPro" id="IPR006626">
    <property type="entry name" value="PbH1"/>
</dbReference>
<dbReference type="EMBL" id="JABJRC010000001">
    <property type="protein sequence ID" value="NOL38964.1"/>
    <property type="molecule type" value="Genomic_DNA"/>
</dbReference>
<comment type="caution">
    <text evidence="7">The sequence shown here is derived from an EMBL/GenBank/DDBJ whole genome shotgun (WGS) entry which is preliminary data.</text>
</comment>
<dbReference type="InterPro" id="IPR051550">
    <property type="entry name" value="SCF-Subunits/Alg-Epimerases"/>
</dbReference>
<evidence type="ECO:0000256" key="4">
    <source>
        <dbReference type="SAM" id="MobiDB-lite"/>
    </source>
</evidence>
<keyword evidence="8" id="KW-1185">Reference proteome</keyword>
<dbReference type="InterPro" id="IPR011050">
    <property type="entry name" value="Pectin_lyase_fold/virulence"/>
</dbReference>
<dbReference type="Gene3D" id="2.160.20.10">
    <property type="entry name" value="Single-stranded right-handed beta-helix, Pectin lyase-like"/>
    <property type="match status" value="2"/>
</dbReference>
<organism evidence="7 8">
    <name type="scientific">Kribbella sandramycini</name>
    <dbReference type="NCBI Taxonomy" id="60450"/>
    <lineage>
        <taxon>Bacteria</taxon>
        <taxon>Bacillati</taxon>
        <taxon>Actinomycetota</taxon>
        <taxon>Actinomycetes</taxon>
        <taxon>Propionibacteriales</taxon>
        <taxon>Kribbellaceae</taxon>
        <taxon>Kribbella</taxon>
    </lineage>
</organism>
<keyword evidence="2" id="KW-0677">Repeat</keyword>
<gene>
    <name evidence="7" type="ORF">HPO96_01770</name>
</gene>
<dbReference type="InterPro" id="IPR022441">
    <property type="entry name" value="Para_beta_helix_rpt-2"/>
</dbReference>
<name>A0A7Y4KUV7_9ACTN</name>
<keyword evidence="5" id="KW-0812">Transmembrane</keyword>
<accession>A0A7Y4KUV7</accession>
<evidence type="ECO:0000256" key="5">
    <source>
        <dbReference type="SAM" id="Phobius"/>
    </source>
</evidence>
<dbReference type="SUPFAM" id="SSF51126">
    <property type="entry name" value="Pectin lyase-like"/>
    <property type="match status" value="1"/>
</dbReference>
<evidence type="ECO:0000313" key="7">
    <source>
        <dbReference type="EMBL" id="NOL38964.1"/>
    </source>
</evidence>
<dbReference type="PANTHER" id="PTHR22990:SF15">
    <property type="entry name" value="F-BOX ONLY PROTEIN 10"/>
    <property type="match status" value="1"/>
</dbReference>
<dbReference type="InterPro" id="IPR039448">
    <property type="entry name" value="Beta_helix"/>
</dbReference>
<sequence>MSGVTQQINRLRDNSVLATGLTAPVTVVQHGDPHGTTLSLAVATPGVARRNGEPQPSEGALRKSWLAALIAAAVAVVTVALPVIATENNATTAAKSRPASEPVQAGKKPPTQRATTPAPGKPAATSRPPSAKPSQKPKPSTPVTPSTPPVTTAAPTIPVVDQAAAGPAVAGPCKGKVIEPGDDAADVIADGAAGTTYCFAAGLHRIGTTIRPKAGQVLASSARAVLTGSVPLTGFTRDGDRWVVRGVLPAAYGKSGQCEDNVANICHLREQVFLDGAHLTRVASAGAVAPGNFYADYAANAVYIGSNPAGRSVEMSKTKTAIESGATGVVVRGLTVEHFASAPQSGALVSGPGWQVTANDVRWNHAVGVMLVKANKARIEKNLIHHNGQLGLGQYSSAAATVTRNVISENNTDGFWVADWESGGIKSTRSSGTVSGNLIKANRGVGIWADVADDGRVISGNTISGNLADGIRFEISRNGVISGNVITGNGHGTGRGSGKTLWDGGGININTSSNVEVRDNRLTGNVNGIAIQSRTRGAGPWGAYLLRDVTVTGNTVTMTGAQATGTVQNKAAPLPAGEVTFSDNDYLVDALGTKHFANLGAKLSALAWQSAGLDASSTFSLN</sequence>
<dbReference type="PANTHER" id="PTHR22990">
    <property type="entry name" value="F-BOX ONLY PROTEIN"/>
    <property type="match status" value="1"/>
</dbReference>
<comment type="pathway">
    <text evidence="1">Protein modification; protein ubiquitination.</text>
</comment>
<dbReference type="NCBIfam" id="TIGR03804">
    <property type="entry name" value="para_beta_helix"/>
    <property type="match status" value="1"/>
</dbReference>
<evidence type="ECO:0000259" key="6">
    <source>
        <dbReference type="Pfam" id="PF13229"/>
    </source>
</evidence>
<dbReference type="AlphaFoldDB" id="A0A7Y4KUV7"/>